<sequence>MNPKSKLVTPETFSDGEILPKMIVFDLDYTLWPLWIDTHITPPVRSSSQQDGVKDATGQTYKFYKDVPNILRAITDCGIKIGIASRTSAPELGEKILNLIHITAKNGELKKAREFFDHREIYPGSKITHFKRLYQSSGINYKDMLFFDDERRNKNVESLGVTMYLLEDGMSIDEVDNGIKQWRQKQGRKASILSTLSDDLDDSVWNKKQRPEKSILNNLTAESDDSISSLSSSDEFEEVPLNKVLTDNNSDSEDDNVDFEDVQTQTIALPSSNLPSGDLELTLTKDTRIPITNSNGTRKGPSKIERQIRISTHKCHVQTLMFHNAVRNSWLCDKELHTLLLQQLPKPLIQLIEKWKKNSGLPVEIATEKKQDQRTRNKGKMTSNGRNQRNWGQPSNLAVDRQVNMSAGDPLFHLLRALAKYWRQKFRINVPGLRKIGYMSLQRLDDELKSYSKDEHDPFAHGERFKDLEDFKRCAKEMQGSRDFGAQLFTALLRAIGLKSRMVASLQPVGFGWNQNEEALDKKGKDMTGEKNTDLSYQENSSNTKSSSRNKKKGGVTASQVPKTHVFKRSKKQKNVKNSRKNLGESSNSELSSFSSNDDDDDDDDDRSIVDYIDDQNSSVSLLQCDRDLKYPHYWSEVLSPISNTYTPVDALVTQIVATNRELIERFEPRSTKSEKLKQVIAYVIGYSSDGTAKDITTRYLRGKMWPGKTKSYRYPLEKIALKDHDGKVKRYIQNDWFKNLMYFYERSGIKYPRDEIDDYEDANDLMPAKREKKGIEAGKETLQYFKTSSEYVLERHLKREEALVPGAKIVKYFNAGKGNNTVREPVFLRKDVVICKSVETWHKEGRAPKPGEQPLKRVPYRAATTFRRRKLAEAEEAMGEKMLQGLFSHTQTEWIIPAPIKNGIIPKNEFGNIDLYVESMLPNGAVHIPMRGIPKICRRLGFDFAEAVTGFEFGNRIAVPIVTGVVVAEENFDIIMEEWHNHEAERVRKEDQKRKQTALNMWRKLLMSQRVIKRLKEEYKDENVDVLNPFTNKQGLTTANSNISIGKMIIGQQDEALAGGFLPEGIDYEEPEAYQHSGFFPVVNQDRIKADEQNSNNFIVEGDDGINVRNKEHEKQTQNSNEDKNKDFQNNKKPTIKSSRPSKIASVPKNKKDLVT</sequence>
<feature type="compositionally biased region" description="Polar residues" evidence="6">
    <location>
        <begin position="380"/>
        <end position="395"/>
    </location>
</feature>
<dbReference type="SMART" id="SM01032">
    <property type="entry name" value="BHD_3"/>
    <property type="match status" value="1"/>
</dbReference>
<comment type="subcellular location">
    <subcellularLocation>
        <location evidence="1">Nucleus</location>
    </subcellularLocation>
</comment>
<dbReference type="NCBIfam" id="TIGR01681">
    <property type="entry name" value="HAD-SF-IIIC"/>
    <property type="match status" value="1"/>
</dbReference>
<feature type="compositionally biased region" description="Acidic residues" evidence="6">
    <location>
        <begin position="597"/>
        <end position="606"/>
    </location>
</feature>
<feature type="compositionally biased region" description="Basic residues" evidence="6">
    <location>
        <begin position="565"/>
        <end position="580"/>
    </location>
</feature>
<dbReference type="InterPro" id="IPR018327">
    <property type="entry name" value="BHD_2"/>
</dbReference>
<feature type="region of interest" description="Disordered" evidence="6">
    <location>
        <begin position="523"/>
        <end position="611"/>
    </location>
</feature>
<dbReference type="Gene3D" id="2.20.20.110">
    <property type="entry name" value="Rad4, beta-hairpin domain BHD1"/>
    <property type="match status" value="1"/>
</dbReference>
<evidence type="ECO:0000259" key="9">
    <source>
        <dbReference type="SMART" id="SM01032"/>
    </source>
</evidence>
<dbReference type="CDD" id="cd07501">
    <property type="entry name" value="HAD_MDP-1_like"/>
    <property type="match status" value="1"/>
</dbReference>
<keyword evidence="5" id="KW-0539">Nucleus</keyword>
<evidence type="ECO:0000256" key="4">
    <source>
        <dbReference type="ARBA" id="ARBA00023204"/>
    </source>
</evidence>
<keyword evidence="3" id="KW-0227">DNA damage</keyword>
<dbReference type="InterPro" id="IPR010033">
    <property type="entry name" value="HAD_SF_ppase_IIIC"/>
</dbReference>
<feature type="domain" description="Rad4 beta-hairpin" evidence="7">
    <location>
        <begin position="777"/>
        <end position="834"/>
    </location>
</feature>
<organism evidence="10 11">
    <name type="scientific">Erysiphe pulchra</name>
    <dbReference type="NCBI Taxonomy" id="225359"/>
    <lineage>
        <taxon>Eukaryota</taxon>
        <taxon>Fungi</taxon>
        <taxon>Dikarya</taxon>
        <taxon>Ascomycota</taxon>
        <taxon>Pezizomycotina</taxon>
        <taxon>Leotiomycetes</taxon>
        <taxon>Erysiphales</taxon>
        <taxon>Erysiphaceae</taxon>
        <taxon>Erysiphe</taxon>
    </lineage>
</organism>
<dbReference type="GO" id="GO:0000111">
    <property type="term" value="C:nucleotide-excision repair factor 2 complex"/>
    <property type="evidence" value="ECO:0007669"/>
    <property type="project" value="TreeGrafter"/>
</dbReference>
<dbReference type="AlphaFoldDB" id="A0A2S4PM61"/>
<evidence type="ECO:0000259" key="7">
    <source>
        <dbReference type="SMART" id="SM01030"/>
    </source>
</evidence>
<feature type="domain" description="Rad4 beta-hairpin" evidence="8">
    <location>
        <begin position="836"/>
        <end position="899"/>
    </location>
</feature>
<keyword evidence="11" id="KW-1185">Reference proteome</keyword>
<evidence type="ECO:0000313" key="10">
    <source>
        <dbReference type="EMBL" id="POS83103.1"/>
    </source>
</evidence>
<feature type="domain" description="Rad4 beta-hairpin" evidence="9">
    <location>
        <begin position="906"/>
        <end position="980"/>
    </location>
</feature>
<dbReference type="GO" id="GO:0071942">
    <property type="term" value="C:XPC complex"/>
    <property type="evidence" value="ECO:0007669"/>
    <property type="project" value="TreeGrafter"/>
</dbReference>
<dbReference type="EMBL" id="PEDP01001891">
    <property type="protein sequence ID" value="POS83103.1"/>
    <property type="molecule type" value="Genomic_DNA"/>
</dbReference>
<feature type="region of interest" description="Disordered" evidence="6">
    <location>
        <begin position="1114"/>
        <end position="1157"/>
    </location>
</feature>
<dbReference type="Gene3D" id="3.90.260.10">
    <property type="entry name" value="Transglutaminase-like"/>
    <property type="match status" value="1"/>
</dbReference>
<reference evidence="10 11" key="1">
    <citation type="submission" date="2017-10" db="EMBL/GenBank/DDBJ databases">
        <title>Development of genomic resources for the powdery mildew, Erysiphe pulchra.</title>
        <authorList>
            <person name="Wadl P.A."/>
            <person name="Mack B.M."/>
            <person name="Moore G."/>
            <person name="Beltz S.B."/>
        </authorList>
    </citation>
    <scope>NUCLEOTIDE SEQUENCE [LARGE SCALE GENOMIC DNA]</scope>
    <source>
        <strain evidence="10">Cflorida</strain>
    </source>
</reference>
<feature type="region of interest" description="Disordered" evidence="6">
    <location>
        <begin position="224"/>
        <end position="256"/>
    </location>
</feature>
<dbReference type="Pfam" id="PF10404">
    <property type="entry name" value="BHD_2"/>
    <property type="match status" value="1"/>
</dbReference>
<feature type="compositionally biased region" description="Basic and acidic residues" evidence="6">
    <location>
        <begin position="1114"/>
        <end position="1131"/>
    </location>
</feature>
<dbReference type="GO" id="GO:0016791">
    <property type="term" value="F:phosphatase activity"/>
    <property type="evidence" value="ECO:0007669"/>
    <property type="project" value="InterPro"/>
</dbReference>
<evidence type="ECO:0000256" key="3">
    <source>
        <dbReference type="ARBA" id="ARBA00022763"/>
    </source>
</evidence>
<feature type="compositionally biased region" description="Polar residues" evidence="6">
    <location>
        <begin position="1132"/>
        <end position="1142"/>
    </location>
</feature>
<dbReference type="SFLD" id="SFLDG01131">
    <property type="entry name" value="C1.5.2:_MDP_Like"/>
    <property type="match status" value="1"/>
</dbReference>
<dbReference type="InterPro" id="IPR018326">
    <property type="entry name" value="Rad4_beta-hairpin_dom1"/>
</dbReference>
<evidence type="ECO:0000256" key="5">
    <source>
        <dbReference type="ARBA" id="ARBA00023242"/>
    </source>
</evidence>
<dbReference type="Gene3D" id="3.40.50.1000">
    <property type="entry name" value="HAD superfamily/HAD-like"/>
    <property type="match status" value="1"/>
</dbReference>
<dbReference type="Pfam" id="PF10403">
    <property type="entry name" value="BHD_1"/>
    <property type="match status" value="1"/>
</dbReference>
<dbReference type="FunFam" id="3.40.50.1000:FF:000155">
    <property type="entry name" value="Putative magnesium dependent phosphatase"/>
    <property type="match status" value="1"/>
</dbReference>
<dbReference type="InterPro" id="IPR035679">
    <property type="entry name" value="MDP-1_euk"/>
</dbReference>
<name>A0A2S4PM61_9PEZI</name>
<dbReference type="Proteomes" id="UP000237438">
    <property type="component" value="Unassembled WGS sequence"/>
</dbReference>
<accession>A0A2S4PM61</accession>
<dbReference type="InterPro" id="IPR004583">
    <property type="entry name" value="DNA_repair_Rad4"/>
</dbReference>
<dbReference type="SMART" id="SM01030">
    <property type="entry name" value="BHD_1"/>
    <property type="match status" value="1"/>
</dbReference>
<evidence type="ECO:0000256" key="6">
    <source>
        <dbReference type="SAM" id="MobiDB-lite"/>
    </source>
</evidence>
<dbReference type="Pfam" id="PF03835">
    <property type="entry name" value="Rad4"/>
    <property type="match status" value="1"/>
</dbReference>
<dbReference type="SUPFAM" id="SSF54001">
    <property type="entry name" value="Cysteine proteinases"/>
    <property type="match status" value="1"/>
</dbReference>
<feature type="compositionally biased region" description="Low complexity" evidence="6">
    <location>
        <begin position="586"/>
        <end position="596"/>
    </location>
</feature>
<dbReference type="NCBIfam" id="TIGR01685">
    <property type="entry name" value="MDP-1"/>
    <property type="match status" value="1"/>
</dbReference>
<dbReference type="InterPro" id="IPR018325">
    <property type="entry name" value="Rad4/PNGase_transGLS-fold"/>
</dbReference>
<feature type="compositionally biased region" description="Basic and acidic residues" evidence="6">
    <location>
        <begin position="523"/>
        <end position="533"/>
    </location>
</feature>
<gene>
    <name evidence="10" type="ORF">EPUL_005015</name>
</gene>
<dbReference type="STRING" id="225359.A0A2S4PM61"/>
<dbReference type="InterPro" id="IPR042488">
    <property type="entry name" value="Rad4_BHD3_sf"/>
</dbReference>
<evidence type="ECO:0000259" key="8">
    <source>
        <dbReference type="SMART" id="SM01031"/>
    </source>
</evidence>
<dbReference type="PANTHER" id="PTHR12135">
    <property type="entry name" value="DNA REPAIR PROTEIN XP-C / RAD4"/>
    <property type="match status" value="1"/>
</dbReference>
<comment type="similarity">
    <text evidence="2">Belongs to the XPC family.</text>
</comment>
<dbReference type="GO" id="GO:0005737">
    <property type="term" value="C:cytoplasm"/>
    <property type="evidence" value="ECO:0007669"/>
    <property type="project" value="TreeGrafter"/>
</dbReference>
<dbReference type="GO" id="GO:0003684">
    <property type="term" value="F:damaged DNA binding"/>
    <property type="evidence" value="ECO:0007669"/>
    <property type="project" value="InterPro"/>
</dbReference>
<dbReference type="GO" id="GO:0006298">
    <property type="term" value="P:mismatch repair"/>
    <property type="evidence" value="ECO:0007669"/>
    <property type="project" value="TreeGrafter"/>
</dbReference>
<dbReference type="Pfam" id="PF10405">
    <property type="entry name" value="BHD_3"/>
    <property type="match status" value="1"/>
</dbReference>
<dbReference type="InterPro" id="IPR036412">
    <property type="entry name" value="HAD-like_sf"/>
</dbReference>
<dbReference type="OrthoDB" id="300780at2759"/>
<dbReference type="Pfam" id="PF12689">
    <property type="entry name" value="Acid_PPase"/>
    <property type="match status" value="1"/>
</dbReference>
<dbReference type="SMART" id="SM01031">
    <property type="entry name" value="BHD_2"/>
    <property type="match status" value="1"/>
</dbReference>
<proteinExistence type="inferred from homology"/>
<evidence type="ECO:0000256" key="2">
    <source>
        <dbReference type="ARBA" id="ARBA00009525"/>
    </source>
</evidence>
<dbReference type="Gene3D" id="3.30.70.2460">
    <property type="entry name" value="Rad4, beta-hairpin domain BHD3"/>
    <property type="match status" value="1"/>
</dbReference>
<evidence type="ECO:0000256" key="1">
    <source>
        <dbReference type="ARBA" id="ARBA00004123"/>
    </source>
</evidence>
<keyword evidence="4" id="KW-0234">DNA repair</keyword>
<dbReference type="InterPro" id="IPR038765">
    <property type="entry name" value="Papain-like_cys_pep_sf"/>
</dbReference>
<dbReference type="InterPro" id="IPR023214">
    <property type="entry name" value="HAD_sf"/>
</dbReference>
<comment type="caution">
    <text evidence="10">The sequence shown here is derived from an EMBL/GenBank/DDBJ whole genome shotgun (WGS) entry which is preliminary data.</text>
</comment>
<feature type="region of interest" description="Disordered" evidence="6">
    <location>
        <begin position="368"/>
        <end position="395"/>
    </location>
</feature>
<feature type="non-terminal residue" evidence="10">
    <location>
        <position position="1157"/>
    </location>
</feature>
<dbReference type="SUPFAM" id="SSF56784">
    <property type="entry name" value="HAD-like"/>
    <property type="match status" value="1"/>
</dbReference>
<evidence type="ECO:0000313" key="11">
    <source>
        <dbReference type="Proteomes" id="UP000237438"/>
    </source>
</evidence>
<dbReference type="SFLD" id="SFLDS00003">
    <property type="entry name" value="Haloacid_Dehalogenase"/>
    <property type="match status" value="1"/>
</dbReference>
<dbReference type="GO" id="GO:0003697">
    <property type="term" value="F:single-stranded DNA binding"/>
    <property type="evidence" value="ECO:0007669"/>
    <property type="project" value="TreeGrafter"/>
</dbReference>
<dbReference type="GO" id="GO:0006289">
    <property type="term" value="P:nucleotide-excision repair"/>
    <property type="evidence" value="ECO:0007669"/>
    <property type="project" value="InterPro"/>
</dbReference>
<dbReference type="PANTHER" id="PTHR12135:SF2">
    <property type="entry name" value="DNA REPAIR PROTEIN RAD34"/>
    <property type="match status" value="1"/>
</dbReference>
<dbReference type="InterPro" id="IPR018328">
    <property type="entry name" value="Rad4_beta-hairpin_dom3"/>
</dbReference>
<dbReference type="FunFam" id="3.30.70.2460:FF:000001">
    <property type="entry name" value="DNA repair protein Rad4 family"/>
    <property type="match status" value="1"/>
</dbReference>
<protein>
    <submittedName>
        <fullName evidence="10">Uncharacterized protein</fullName>
    </submittedName>
</protein>
<dbReference type="InterPro" id="IPR010036">
    <property type="entry name" value="MDP_1_eu_arc"/>
</dbReference>
<dbReference type="InterPro" id="IPR036985">
    <property type="entry name" value="Transglutaminase-like_sf"/>
</dbReference>
<dbReference type="SFLD" id="SFLDG01129">
    <property type="entry name" value="C1.5:_HAD__Beta-PGM__Phosphata"/>
    <property type="match status" value="1"/>
</dbReference>